<reference evidence="12" key="1">
    <citation type="submission" date="2024-06" db="EMBL/GenBank/DDBJ databases">
        <title>Draft Genome Sequence of Deinococcus sonorensis Type Strain KR-87, a Biofilm Producing Representative of the Genus Deinococcus.</title>
        <authorList>
            <person name="Boren L.S."/>
            <person name="Grosso R.A."/>
            <person name="Hugenberg-Cox A.N."/>
            <person name="Hill J.T.E."/>
            <person name="Albert C.M."/>
            <person name="Tuohy J.M."/>
        </authorList>
    </citation>
    <scope>NUCLEOTIDE SEQUENCE</scope>
    <source>
        <strain evidence="12">KR-87</strain>
    </source>
</reference>
<feature type="domain" description="Helicase C-terminal" evidence="11">
    <location>
        <begin position="230"/>
        <end position="378"/>
    </location>
</feature>
<keyword evidence="3 8" id="KW-0547">Nucleotide-binding</keyword>
<evidence type="ECO:0000259" key="11">
    <source>
        <dbReference type="PROSITE" id="PS51194"/>
    </source>
</evidence>
<dbReference type="CDD" id="cd00268">
    <property type="entry name" value="DEADc"/>
    <property type="match status" value="1"/>
</dbReference>
<dbReference type="PANTHER" id="PTHR47959">
    <property type="entry name" value="ATP-DEPENDENT RNA HELICASE RHLE-RELATED"/>
    <property type="match status" value="1"/>
</dbReference>
<dbReference type="SMART" id="SM00490">
    <property type="entry name" value="HELICc"/>
    <property type="match status" value="1"/>
</dbReference>
<evidence type="ECO:0000256" key="1">
    <source>
        <dbReference type="ARBA" id="ARBA00006517"/>
    </source>
</evidence>
<dbReference type="GO" id="GO:0003723">
    <property type="term" value="F:RNA binding"/>
    <property type="evidence" value="ECO:0007669"/>
    <property type="project" value="UniProtKB-KW"/>
</dbReference>
<dbReference type="Gene3D" id="3.40.50.300">
    <property type="entry name" value="P-loop containing nucleotide triphosphate hydrolases"/>
    <property type="match status" value="2"/>
</dbReference>
<dbReference type="RefSeq" id="WP_350242640.1">
    <property type="nucleotide sequence ID" value="NZ_CP158299.1"/>
</dbReference>
<dbReference type="InterPro" id="IPR050079">
    <property type="entry name" value="DEAD_box_RNA_helicase"/>
</dbReference>
<comment type="similarity">
    <text evidence="1">Belongs to the DEAD box helicase family. DDX21/DDX50 subfamily.</text>
</comment>
<gene>
    <name evidence="12" type="ORF">ABOD76_14270</name>
</gene>
<keyword evidence="5 8" id="KW-0347">Helicase</keyword>
<dbReference type="PROSITE" id="PS00039">
    <property type="entry name" value="DEAD_ATP_HELICASE"/>
    <property type="match status" value="1"/>
</dbReference>
<dbReference type="InterPro" id="IPR012562">
    <property type="entry name" value="GUCT"/>
</dbReference>
<feature type="region of interest" description="Disordered" evidence="9">
    <location>
        <begin position="506"/>
        <end position="594"/>
    </location>
</feature>
<dbReference type="InterPro" id="IPR044742">
    <property type="entry name" value="DEAD/DEAH_RhlB"/>
</dbReference>
<dbReference type="Gene3D" id="3.30.70.1800">
    <property type="match status" value="1"/>
</dbReference>
<evidence type="ECO:0000259" key="10">
    <source>
        <dbReference type="PROSITE" id="PS51192"/>
    </source>
</evidence>
<dbReference type="SMART" id="SM00487">
    <property type="entry name" value="DEXDc"/>
    <property type="match status" value="1"/>
</dbReference>
<feature type="domain" description="Helicase ATP-binding" evidence="10">
    <location>
        <begin position="31"/>
        <end position="202"/>
    </location>
</feature>
<protein>
    <recommendedName>
        <fullName evidence="2">RNA helicase</fullName>
        <ecNumber evidence="2">3.6.4.13</ecNumber>
    </recommendedName>
</protein>
<dbReference type="InterPro" id="IPR014001">
    <property type="entry name" value="Helicase_ATP-bd"/>
</dbReference>
<keyword evidence="6 8" id="KW-0067">ATP-binding</keyword>
<dbReference type="EMBL" id="CP158299">
    <property type="protein sequence ID" value="XBV84603.1"/>
    <property type="molecule type" value="Genomic_DNA"/>
</dbReference>
<dbReference type="GO" id="GO:0005524">
    <property type="term" value="F:ATP binding"/>
    <property type="evidence" value="ECO:0007669"/>
    <property type="project" value="UniProtKB-KW"/>
</dbReference>
<evidence type="ECO:0000256" key="9">
    <source>
        <dbReference type="SAM" id="MobiDB-lite"/>
    </source>
</evidence>
<evidence type="ECO:0000256" key="2">
    <source>
        <dbReference type="ARBA" id="ARBA00012552"/>
    </source>
</evidence>
<dbReference type="InterPro" id="IPR011545">
    <property type="entry name" value="DEAD/DEAH_box_helicase_dom"/>
</dbReference>
<dbReference type="EC" id="3.6.4.13" evidence="2"/>
<dbReference type="PROSITE" id="PS51194">
    <property type="entry name" value="HELICASE_CTER"/>
    <property type="match status" value="1"/>
</dbReference>
<evidence type="ECO:0000256" key="4">
    <source>
        <dbReference type="ARBA" id="ARBA00022801"/>
    </source>
</evidence>
<dbReference type="AlphaFoldDB" id="A0AAU7U7M8"/>
<dbReference type="Pfam" id="PF00271">
    <property type="entry name" value="Helicase_C"/>
    <property type="match status" value="1"/>
</dbReference>
<feature type="compositionally biased region" description="Basic and acidic residues" evidence="9">
    <location>
        <begin position="515"/>
        <end position="531"/>
    </location>
</feature>
<organism evidence="12">
    <name type="scientific">Deinococcus sonorensis KR-87</name>
    <dbReference type="NCBI Taxonomy" id="694439"/>
    <lineage>
        <taxon>Bacteria</taxon>
        <taxon>Thermotogati</taxon>
        <taxon>Deinococcota</taxon>
        <taxon>Deinococci</taxon>
        <taxon>Deinococcales</taxon>
        <taxon>Deinococcaceae</taxon>
        <taxon>Deinococcus</taxon>
    </lineage>
</organism>
<keyword evidence="4 8" id="KW-0378">Hydrolase</keyword>
<dbReference type="Pfam" id="PF26142">
    <property type="entry name" value="DD_DDX21-DDX50"/>
    <property type="match status" value="1"/>
</dbReference>
<evidence type="ECO:0000256" key="3">
    <source>
        <dbReference type="ARBA" id="ARBA00022741"/>
    </source>
</evidence>
<dbReference type="GO" id="GO:0003724">
    <property type="term" value="F:RNA helicase activity"/>
    <property type="evidence" value="ECO:0007669"/>
    <property type="project" value="UniProtKB-EC"/>
</dbReference>
<keyword evidence="7" id="KW-0694">RNA-binding</keyword>
<evidence type="ECO:0000313" key="12">
    <source>
        <dbReference type="EMBL" id="XBV84603.1"/>
    </source>
</evidence>
<dbReference type="GO" id="GO:0005829">
    <property type="term" value="C:cytosol"/>
    <property type="evidence" value="ECO:0007669"/>
    <property type="project" value="TreeGrafter"/>
</dbReference>
<evidence type="ECO:0000256" key="5">
    <source>
        <dbReference type="ARBA" id="ARBA00022806"/>
    </source>
</evidence>
<dbReference type="GO" id="GO:0016787">
    <property type="term" value="F:hydrolase activity"/>
    <property type="evidence" value="ECO:0007669"/>
    <property type="project" value="UniProtKB-KW"/>
</dbReference>
<feature type="compositionally biased region" description="Gly residues" evidence="9">
    <location>
        <begin position="532"/>
        <end position="554"/>
    </location>
</feature>
<dbReference type="InterPro" id="IPR000629">
    <property type="entry name" value="RNA-helicase_DEAD-box_CS"/>
</dbReference>
<sequence>MQFTELVSPELSDLLAARGILEASPIQEQTLPFTLQGRDLIGRARTGTGKTLAFALPILSKLTPSRERGRSPRAIIMAPTRELAKQVSEEFSKSGPGFEILTIYGGAAYGPQEKALMRGVDIVVGTPGRIIDHIERGNLRLDDVQFAVLDEADEMLSVGFAEAIESILAATPKERQTLLFSATIPDGLARLARNYLDNPLTVDLVGESRMQAATSVEHLKIRAGRTRTRLLADLLTIYNPERAIIFTRTKREVDELAMELIHRGLEAEALHGDLAQSQRERALGAFRAGRVRVLVATDVAARGLDIPEVDLVVQYHLPQDPESYVHRSGRTGRAGRTGTAIVLYGDRELRDLRNLEHATGVHFQERGHPTPKEVRDASSRAAADQVRSVEAQYAEPFQAEAERLFSELGLEALSRALARISGATQPTRSVSLLSGEEGVVAVMLEGNRMSVPRTVALIARSTNIESRNLGKVRLSQSGNAAVADVPAEVAQQLLKLSPLDGEVEVSIPDELPELQEVRERQGGFRDRDGGGRGRSYGNSGGGGYQGNRGGGSRDGGNRSSRFGGQGRDSGSRDSGRGRSDFSDREFRPRDDERR</sequence>
<dbReference type="Pfam" id="PF00270">
    <property type="entry name" value="DEAD"/>
    <property type="match status" value="1"/>
</dbReference>
<dbReference type="InterPro" id="IPR001650">
    <property type="entry name" value="Helicase_C-like"/>
</dbReference>
<dbReference type="InterPro" id="IPR059027">
    <property type="entry name" value="DD_DDX21-DDX50"/>
</dbReference>
<dbReference type="CDD" id="cd18787">
    <property type="entry name" value="SF2_C_DEAD"/>
    <property type="match status" value="1"/>
</dbReference>
<evidence type="ECO:0000256" key="8">
    <source>
        <dbReference type="RuleBase" id="RU000492"/>
    </source>
</evidence>
<evidence type="ECO:0000256" key="7">
    <source>
        <dbReference type="ARBA" id="ARBA00022884"/>
    </source>
</evidence>
<dbReference type="SUPFAM" id="SSF52540">
    <property type="entry name" value="P-loop containing nucleoside triphosphate hydrolases"/>
    <property type="match status" value="1"/>
</dbReference>
<dbReference type="PANTHER" id="PTHR47959:SF1">
    <property type="entry name" value="ATP-DEPENDENT RNA HELICASE DBPA"/>
    <property type="match status" value="1"/>
</dbReference>
<evidence type="ECO:0000256" key="6">
    <source>
        <dbReference type="ARBA" id="ARBA00022840"/>
    </source>
</evidence>
<dbReference type="PROSITE" id="PS51192">
    <property type="entry name" value="HELICASE_ATP_BIND_1"/>
    <property type="match status" value="1"/>
</dbReference>
<proteinExistence type="inferred from homology"/>
<dbReference type="Pfam" id="PF08152">
    <property type="entry name" value="GUCT"/>
    <property type="match status" value="1"/>
</dbReference>
<accession>A0AAU7U7M8</accession>
<dbReference type="InterPro" id="IPR027417">
    <property type="entry name" value="P-loop_NTPase"/>
</dbReference>
<dbReference type="KEGG" id="dsc:ABOD76_14270"/>
<name>A0AAU7U7M8_9DEIO</name>
<feature type="compositionally biased region" description="Basic and acidic residues" evidence="9">
    <location>
        <begin position="569"/>
        <end position="594"/>
    </location>
</feature>